<feature type="compositionally biased region" description="Acidic residues" evidence="1">
    <location>
        <begin position="107"/>
        <end position="125"/>
    </location>
</feature>
<feature type="compositionally biased region" description="Low complexity" evidence="1">
    <location>
        <begin position="1"/>
        <end position="15"/>
    </location>
</feature>
<sequence>MPSSSSSSASSFSPSQPQHELHPDNGSSTDSHHQDAIKKEIDKRQTTKPLDLASYFNDLPNRASTRTKRSKPSFSIVRRTGRTSRLKGVPKSRRRNTTLTVPPSRDEDLEYDDDDDDDDDEEDLEDAEWVRERWNQLMDRQRTAEADVRRTILNRDRLAPSELSRWLDSDETCTLPLPTLGVQLRMMKSD</sequence>
<proteinExistence type="predicted"/>
<reference evidence="3" key="1">
    <citation type="submission" date="2014-03" db="EMBL/GenBank/DDBJ databases">
        <title>The Genome Sequence of Puccinia striiformis f. sp. tritici PST-78.</title>
        <authorList>
            <consortium name="The Broad Institute Genome Sequencing Platform"/>
            <person name="Cuomo C."/>
            <person name="Hulbert S."/>
            <person name="Chen X."/>
            <person name="Walker B."/>
            <person name="Young S.K."/>
            <person name="Zeng Q."/>
            <person name="Gargeya S."/>
            <person name="Fitzgerald M."/>
            <person name="Haas B."/>
            <person name="Abouelleil A."/>
            <person name="Alvarado L."/>
            <person name="Arachchi H.M."/>
            <person name="Berlin A.M."/>
            <person name="Chapman S.B."/>
            <person name="Goldberg J."/>
            <person name="Griggs A."/>
            <person name="Gujja S."/>
            <person name="Hansen M."/>
            <person name="Howarth C."/>
            <person name="Imamovic A."/>
            <person name="Larimer J."/>
            <person name="McCowan C."/>
            <person name="Montmayeur A."/>
            <person name="Murphy C."/>
            <person name="Neiman D."/>
            <person name="Pearson M."/>
            <person name="Priest M."/>
            <person name="Roberts A."/>
            <person name="Saif S."/>
            <person name="Shea T."/>
            <person name="Sisk P."/>
            <person name="Sykes S."/>
            <person name="Wortman J."/>
            <person name="Nusbaum C."/>
            <person name="Birren B."/>
        </authorList>
    </citation>
    <scope>NUCLEOTIDE SEQUENCE [LARGE SCALE GENOMIC DNA]</scope>
    <source>
        <strain evidence="3">race PST-78</strain>
    </source>
</reference>
<feature type="region of interest" description="Disordered" evidence="1">
    <location>
        <begin position="1"/>
        <end position="125"/>
    </location>
</feature>
<evidence type="ECO:0000313" key="2">
    <source>
        <dbReference type="EMBL" id="KNE96895.1"/>
    </source>
</evidence>
<feature type="compositionally biased region" description="Basic and acidic residues" evidence="1">
    <location>
        <begin position="30"/>
        <end position="45"/>
    </location>
</feature>
<protein>
    <submittedName>
        <fullName evidence="2">Uncharacterized protein</fullName>
    </submittedName>
</protein>
<dbReference type="Proteomes" id="UP000054564">
    <property type="component" value="Unassembled WGS sequence"/>
</dbReference>
<accession>A0A0L0VC91</accession>
<comment type="caution">
    <text evidence="2">The sequence shown here is derived from an EMBL/GenBank/DDBJ whole genome shotgun (WGS) entry which is preliminary data.</text>
</comment>
<evidence type="ECO:0000256" key="1">
    <source>
        <dbReference type="SAM" id="MobiDB-lite"/>
    </source>
</evidence>
<organism evidence="2 3">
    <name type="scientific">Puccinia striiformis f. sp. tritici PST-78</name>
    <dbReference type="NCBI Taxonomy" id="1165861"/>
    <lineage>
        <taxon>Eukaryota</taxon>
        <taxon>Fungi</taxon>
        <taxon>Dikarya</taxon>
        <taxon>Basidiomycota</taxon>
        <taxon>Pucciniomycotina</taxon>
        <taxon>Pucciniomycetes</taxon>
        <taxon>Pucciniales</taxon>
        <taxon>Pucciniaceae</taxon>
        <taxon>Puccinia</taxon>
    </lineage>
</organism>
<keyword evidence="3" id="KW-1185">Reference proteome</keyword>
<evidence type="ECO:0000313" key="3">
    <source>
        <dbReference type="Proteomes" id="UP000054564"/>
    </source>
</evidence>
<dbReference type="OrthoDB" id="2507692at2759"/>
<dbReference type="AlphaFoldDB" id="A0A0L0VC91"/>
<feature type="compositionally biased region" description="Basic residues" evidence="1">
    <location>
        <begin position="79"/>
        <end position="96"/>
    </location>
</feature>
<dbReference type="EMBL" id="AJIL01000076">
    <property type="protein sequence ID" value="KNE96895.1"/>
    <property type="molecule type" value="Genomic_DNA"/>
</dbReference>
<gene>
    <name evidence="2" type="ORF">PSTG_09879</name>
</gene>
<name>A0A0L0VC91_9BASI</name>